<name>A0A9N7ZD94_PLEPL</name>
<accession>A0A9N7ZD94</accession>
<dbReference type="EMBL" id="CADEAL010004349">
    <property type="protein sequence ID" value="CAB1457589.1"/>
    <property type="molecule type" value="Genomic_DNA"/>
</dbReference>
<sequence length="195" mass="22018">METQPISNQTDPTIALLQEEKNREIYGGKKPIVFKIKLKKKMKRRPFQTESLAAAAFSEEQPQVEVTVSSTQNTEEETQPINSQTDPTIDILQEEKRSEISQGYGGKEPDQDQDQAKKEEEAQTCSNQATGGWRRFPRSFLTVFKMKLKKMKNRKPAQTEPVAGAASSEEQPQEEVTVSSTQNTEEETQPISKPD</sequence>
<feature type="compositionally biased region" description="Polar residues" evidence="1">
    <location>
        <begin position="60"/>
        <end position="87"/>
    </location>
</feature>
<evidence type="ECO:0000313" key="2">
    <source>
        <dbReference type="EMBL" id="CAB1457589.1"/>
    </source>
</evidence>
<comment type="caution">
    <text evidence="2">The sequence shown here is derived from an EMBL/GenBank/DDBJ whole genome shotgun (WGS) entry which is preliminary data.</text>
</comment>
<evidence type="ECO:0000313" key="3">
    <source>
        <dbReference type="Proteomes" id="UP001153269"/>
    </source>
</evidence>
<reference evidence="2" key="1">
    <citation type="submission" date="2020-03" db="EMBL/GenBank/DDBJ databases">
        <authorList>
            <person name="Weist P."/>
        </authorList>
    </citation>
    <scope>NUCLEOTIDE SEQUENCE</scope>
</reference>
<dbReference type="AlphaFoldDB" id="A0A9N7ZD94"/>
<feature type="compositionally biased region" description="Polar residues" evidence="1">
    <location>
        <begin position="168"/>
        <end position="183"/>
    </location>
</feature>
<protein>
    <submittedName>
        <fullName evidence="2">Uncharacterized protein</fullName>
    </submittedName>
</protein>
<evidence type="ECO:0000256" key="1">
    <source>
        <dbReference type="SAM" id="MobiDB-lite"/>
    </source>
</evidence>
<dbReference type="Proteomes" id="UP001153269">
    <property type="component" value="Unassembled WGS sequence"/>
</dbReference>
<feature type="region of interest" description="Disordered" evidence="1">
    <location>
        <begin position="53"/>
        <end position="133"/>
    </location>
</feature>
<feature type="compositionally biased region" description="Basic and acidic residues" evidence="1">
    <location>
        <begin position="107"/>
        <end position="121"/>
    </location>
</feature>
<keyword evidence="3" id="KW-1185">Reference proteome</keyword>
<gene>
    <name evidence="2" type="ORF">PLEPLA_LOCUS45413</name>
</gene>
<organism evidence="2 3">
    <name type="scientific">Pleuronectes platessa</name>
    <name type="common">European plaice</name>
    <dbReference type="NCBI Taxonomy" id="8262"/>
    <lineage>
        <taxon>Eukaryota</taxon>
        <taxon>Metazoa</taxon>
        <taxon>Chordata</taxon>
        <taxon>Craniata</taxon>
        <taxon>Vertebrata</taxon>
        <taxon>Euteleostomi</taxon>
        <taxon>Actinopterygii</taxon>
        <taxon>Neopterygii</taxon>
        <taxon>Teleostei</taxon>
        <taxon>Neoteleostei</taxon>
        <taxon>Acanthomorphata</taxon>
        <taxon>Carangaria</taxon>
        <taxon>Pleuronectiformes</taxon>
        <taxon>Pleuronectoidei</taxon>
        <taxon>Pleuronectidae</taxon>
        <taxon>Pleuronectes</taxon>
    </lineage>
</organism>
<feature type="region of interest" description="Disordered" evidence="1">
    <location>
        <begin position="150"/>
        <end position="195"/>
    </location>
</feature>
<proteinExistence type="predicted"/>